<sequence>MQQTLVAELEKAAGCCELNEEQRLSNPDAAFACMMKSRWVVNTLVRSSVPVKSSKGVAVQLPGQVDPTVVTPEMADAIIKKCAEETEQAVAFLEKLLSRRTAGQLSVRIPTLQSFSVVKAELEEPKHEWEKGVMASADEVCCQVSYELGAFLFYKENYRRAAELFETALSLYPKVSKKTICHLDLERLKGFCVACRPAATKKSVSLLDKLKATLHGNCKATVAVLLEDNIKREIPLWERETAELYVLQHVAGTDVAAHVLLCNAVRRVISGELFVCGAQLNFASLNKGCIIFLNEALNAVFPTLSAKEMGFMKNFVGYMCNVSTDFAKALSCSGVLHKYFSSEEVTPPAEVPPKIPLERVSFADNAATKRGRMEQALVASHDPEEILSLVKVLQELSPSIRVASLNSHWQLTSSLREFHRGLPKQWQDRMFVLVAKALELRSLKLYAPALQLFHAVEAELSVPQWRRLAALLVAEMHYTEALQAADMLPLPANAQRRPADIIQLARTSLLAYYAGADKDYRPCQEMAELCCTLLLNLAEWDAFSEVGKPQQASVGVFELSKALAAVCKDVCTNKMTRSIAQQLWDPMLSMLVASGGQQNRRPAKGSPRDGGQRDAPSVPSLSRHTFHSFLQQMKDNLALTLLLSCLAKMYNILRDDSGSEVCPEYPQLWPTAIANPSNYSKSAVTDVFHATLQHCLTTNSSHAGWVKVLADFSYSQGHHSAALKHYLTVLLMTTDYFTQPAPASLVDDLMYKKMSLCCSKLQCHTQAALFCQLMEKPDYSAAFKALNERQCQDSCDSLYEHVFDVTLLEFLVHLHTRRGELESRQKALRCMGLLELNASNNEEIQREAANVRRGRFLRVMARQYL</sequence>
<dbReference type="PROSITE" id="PS50005">
    <property type="entry name" value="TPR"/>
    <property type="match status" value="1"/>
</dbReference>
<comment type="caution">
    <text evidence="9">The sequence shown here is derived from an EMBL/GenBank/DDBJ whole genome shotgun (WGS) entry which is preliminary data.</text>
</comment>
<feature type="repeat" description="TPR" evidence="6">
    <location>
        <begin position="142"/>
        <end position="175"/>
    </location>
</feature>
<evidence type="ECO:0000313" key="10">
    <source>
        <dbReference type="Proteomes" id="UP001321473"/>
    </source>
</evidence>
<gene>
    <name evidence="9" type="ORF">V5799_016973</name>
</gene>
<keyword evidence="4" id="KW-0158">Chromosome</keyword>
<reference evidence="9 10" key="1">
    <citation type="journal article" date="2023" name="Arcadia Sci">
        <title>De novo assembly of a long-read Amblyomma americanum tick genome.</title>
        <authorList>
            <person name="Chou S."/>
            <person name="Poskanzer K.E."/>
            <person name="Rollins M."/>
            <person name="Thuy-Boun P.S."/>
        </authorList>
    </citation>
    <scope>NUCLEOTIDE SEQUENCE [LARGE SCALE GENOMIC DNA]</scope>
    <source>
        <strain evidence="9">F_SG_1</strain>
        <tissue evidence="9">Salivary glands</tissue>
    </source>
</reference>
<proteinExistence type="inferred from homology"/>
<organism evidence="9 10">
    <name type="scientific">Amblyomma americanum</name>
    <name type="common">Lone star tick</name>
    <dbReference type="NCBI Taxonomy" id="6943"/>
    <lineage>
        <taxon>Eukaryota</taxon>
        <taxon>Metazoa</taxon>
        <taxon>Ecdysozoa</taxon>
        <taxon>Arthropoda</taxon>
        <taxon>Chelicerata</taxon>
        <taxon>Arachnida</taxon>
        <taxon>Acari</taxon>
        <taxon>Parasitiformes</taxon>
        <taxon>Ixodida</taxon>
        <taxon>Ixodoidea</taxon>
        <taxon>Ixodidae</taxon>
        <taxon>Amblyomminae</taxon>
        <taxon>Amblyomma</taxon>
    </lineage>
</organism>
<dbReference type="AlphaFoldDB" id="A0AAQ4F4D3"/>
<evidence type="ECO:0000256" key="4">
    <source>
        <dbReference type="ARBA" id="ARBA00022454"/>
    </source>
</evidence>
<protein>
    <recommendedName>
        <fullName evidence="8">INTS8 TPR repeats domain-containing protein</fullName>
    </recommendedName>
</protein>
<dbReference type="GO" id="GO:0005694">
    <property type="term" value="C:chromosome"/>
    <property type="evidence" value="ECO:0007669"/>
    <property type="project" value="UniProtKB-SubCell"/>
</dbReference>
<evidence type="ECO:0000259" key="8">
    <source>
        <dbReference type="Pfam" id="PF25756"/>
    </source>
</evidence>
<keyword evidence="5" id="KW-0539">Nucleus</keyword>
<dbReference type="InterPro" id="IPR019734">
    <property type="entry name" value="TPR_rpt"/>
</dbReference>
<dbReference type="Pfam" id="PF25756">
    <property type="entry name" value="TPR_INTS8"/>
    <property type="match status" value="1"/>
</dbReference>
<accession>A0AAQ4F4D3</accession>
<evidence type="ECO:0000256" key="2">
    <source>
        <dbReference type="ARBA" id="ARBA00004286"/>
    </source>
</evidence>
<dbReference type="GO" id="GO:0034472">
    <property type="term" value="P:snRNA 3'-end processing"/>
    <property type="evidence" value="ECO:0007669"/>
    <property type="project" value="InterPro"/>
</dbReference>
<evidence type="ECO:0000256" key="3">
    <source>
        <dbReference type="ARBA" id="ARBA00007147"/>
    </source>
</evidence>
<dbReference type="PANTHER" id="PTHR13350:SF1">
    <property type="entry name" value="INTEGRATOR COMPLEX SUBUNIT 8"/>
    <property type="match status" value="1"/>
</dbReference>
<feature type="domain" description="INTS8 TPR repeats" evidence="8">
    <location>
        <begin position="370"/>
        <end position="864"/>
    </location>
</feature>
<evidence type="ECO:0000313" key="9">
    <source>
        <dbReference type="EMBL" id="KAK8781683.1"/>
    </source>
</evidence>
<evidence type="ECO:0000256" key="1">
    <source>
        <dbReference type="ARBA" id="ARBA00004123"/>
    </source>
</evidence>
<dbReference type="PANTHER" id="PTHR13350">
    <property type="entry name" value="INTEGRATOR COMPLEX SUBUNIT 8"/>
    <property type="match status" value="1"/>
</dbReference>
<feature type="region of interest" description="Disordered" evidence="7">
    <location>
        <begin position="596"/>
        <end position="620"/>
    </location>
</feature>
<evidence type="ECO:0000256" key="5">
    <source>
        <dbReference type="ARBA" id="ARBA00023242"/>
    </source>
</evidence>
<comment type="subcellular location">
    <subcellularLocation>
        <location evidence="2">Chromosome</location>
    </subcellularLocation>
    <subcellularLocation>
        <location evidence="1">Nucleus</location>
    </subcellularLocation>
</comment>
<keyword evidence="6" id="KW-0802">TPR repeat</keyword>
<dbReference type="GO" id="GO:0032039">
    <property type="term" value="C:integrator complex"/>
    <property type="evidence" value="ECO:0007669"/>
    <property type="project" value="TreeGrafter"/>
</dbReference>
<evidence type="ECO:0000256" key="7">
    <source>
        <dbReference type="SAM" id="MobiDB-lite"/>
    </source>
</evidence>
<dbReference type="InterPro" id="IPR057980">
    <property type="entry name" value="TPR_INTS8"/>
</dbReference>
<dbReference type="InterPro" id="IPR038751">
    <property type="entry name" value="INTS8"/>
</dbReference>
<evidence type="ECO:0000256" key="6">
    <source>
        <dbReference type="PROSITE-ProRule" id="PRU00339"/>
    </source>
</evidence>
<dbReference type="Proteomes" id="UP001321473">
    <property type="component" value="Unassembled WGS sequence"/>
</dbReference>
<name>A0AAQ4F4D3_AMBAM</name>
<keyword evidence="10" id="KW-1185">Reference proteome</keyword>
<dbReference type="EMBL" id="JARKHS020007437">
    <property type="protein sequence ID" value="KAK8781683.1"/>
    <property type="molecule type" value="Genomic_DNA"/>
</dbReference>
<comment type="similarity">
    <text evidence="3">Belongs to the Integrator subunit 8 family.</text>
</comment>